<name>A0A4C1XIL8_EUMVA</name>
<evidence type="ECO:0000256" key="1">
    <source>
        <dbReference type="SAM" id="MobiDB-lite"/>
    </source>
</evidence>
<dbReference type="Proteomes" id="UP000299102">
    <property type="component" value="Unassembled WGS sequence"/>
</dbReference>
<evidence type="ECO:0000313" key="3">
    <source>
        <dbReference type="Proteomes" id="UP000299102"/>
    </source>
</evidence>
<dbReference type="AlphaFoldDB" id="A0A4C1XIL8"/>
<feature type="compositionally biased region" description="Polar residues" evidence="1">
    <location>
        <begin position="1"/>
        <end position="12"/>
    </location>
</feature>
<organism evidence="2 3">
    <name type="scientific">Eumeta variegata</name>
    <name type="common">Bagworm moth</name>
    <name type="synonym">Eumeta japonica</name>
    <dbReference type="NCBI Taxonomy" id="151549"/>
    <lineage>
        <taxon>Eukaryota</taxon>
        <taxon>Metazoa</taxon>
        <taxon>Ecdysozoa</taxon>
        <taxon>Arthropoda</taxon>
        <taxon>Hexapoda</taxon>
        <taxon>Insecta</taxon>
        <taxon>Pterygota</taxon>
        <taxon>Neoptera</taxon>
        <taxon>Endopterygota</taxon>
        <taxon>Lepidoptera</taxon>
        <taxon>Glossata</taxon>
        <taxon>Ditrysia</taxon>
        <taxon>Tineoidea</taxon>
        <taxon>Psychidae</taxon>
        <taxon>Oiketicinae</taxon>
        <taxon>Eumeta</taxon>
    </lineage>
</organism>
<evidence type="ECO:0000313" key="2">
    <source>
        <dbReference type="EMBL" id="GBP62097.1"/>
    </source>
</evidence>
<gene>
    <name evidence="2" type="ORF">EVAR_53875_1</name>
</gene>
<feature type="region of interest" description="Disordered" evidence="1">
    <location>
        <begin position="1"/>
        <end position="20"/>
    </location>
</feature>
<proteinExistence type="predicted"/>
<accession>A0A4C1XIL8</accession>
<protein>
    <submittedName>
        <fullName evidence="2">Uncharacterized protein</fullName>
    </submittedName>
</protein>
<keyword evidence="3" id="KW-1185">Reference proteome</keyword>
<sequence>MSQFSDSKSNSLAEGPRGSPTALFNLVEISFKSVPARAAPPRIKRAEARTLRTRKKSYQKGDFSPRLAPLIKQYLREFNENLLRGEIKEEKLESSN</sequence>
<dbReference type="EMBL" id="BGZK01000831">
    <property type="protein sequence ID" value="GBP62097.1"/>
    <property type="molecule type" value="Genomic_DNA"/>
</dbReference>
<reference evidence="2 3" key="1">
    <citation type="journal article" date="2019" name="Commun. Biol.">
        <title>The bagworm genome reveals a unique fibroin gene that provides high tensile strength.</title>
        <authorList>
            <person name="Kono N."/>
            <person name="Nakamura H."/>
            <person name="Ohtoshi R."/>
            <person name="Tomita M."/>
            <person name="Numata K."/>
            <person name="Arakawa K."/>
        </authorList>
    </citation>
    <scope>NUCLEOTIDE SEQUENCE [LARGE SCALE GENOMIC DNA]</scope>
</reference>
<comment type="caution">
    <text evidence="2">The sequence shown here is derived from an EMBL/GenBank/DDBJ whole genome shotgun (WGS) entry which is preliminary data.</text>
</comment>